<organism evidence="2 3">
    <name type="scientific">Lentzea pudingi</name>
    <dbReference type="NCBI Taxonomy" id="1789439"/>
    <lineage>
        <taxon>Bacteria</taxon>
        <taxon>Bacillati</taxon>
        <taxon>Actinomycetota</taxon>
        <taxon>Actinomycetes</taxon>
        <taxon>Pseudonocardiales</taxon>
        <taxon>Pseudonocardiaceae</taxon>
        <taxon>Lentzea</taxon>
    </lineage>
</organism>
<gene>
    <name evidence="2" type="ORF">GCM10011609_09120</name>
</gene>
<evidence type="ECO:0000259" key="1">
    <source>
        <dbReference type="Pfam" id="PF14417"/>
    </source>
</evidence>
<evidence type="ECO:0000313" key="2">
    <source>
        <dbReference type="EMBL" id="GGM75368.1"/>
    </source>
</evidence>
<keyword evidence="3" id="KW-1185">Reference proteome</keyword>
<dbReference type="Proteomes" id="UP000597656">
    <property type="component" value="Unassembled WGS sequence"/>
</dbReference>
<dbReference type="InterPro" id="IPR025847">
    <property type="entry name" value="MEDS_domain"/>
</dbReference>
<name>A0ABQ2HC51_9PSEU</name>
<evidence type="ECO:0000313" key="3">
    <source>
        <dbReference type="Proteomes" id="UP000597656"/>
    </source>
</evidence>
<proteinExistence type="predicted"/>
<accession>A0ABQ2HC51</accession>
<dbReference type="Pfam" id="PF14417">
    <property type="entry name" value="MEDS"/>
    <property type="match status" value="1"/>
</dbReference>
<feature type="domain" description="MEDS" evidence="1">
    <location>
        <begin position="18"/>
        <end position="176"/>
    </location>
</feature>
<dbReference type="EMBL" id="BMNC01000001">
    <property type="protein sequence ID" value="GGM75368.1"/>
    <property type="molecule type" value="Genomic_DNA"/>
</dbReference>
<protein>
    <recommendedName>
        <fullName evidence="1">MEDS domain-containing protein</fullName>
    </recommendedName>
</protein>
<reference evidence="3" key="1">
    <citation type="journal article" date="2019" name="Int. J. Syst. Evol. Microbiol.">
        <title>The Global Catalogue of Microorganisms (GCM) 10K type strain sequencing project: providing services to taxonomists for standard genome sequencing and annotation.</title>
        <authorList>
            <consortium name="The Broad Institute Genomics Platform"/>
            <consortium name="The Broad Institute Genome Sequencing Center for Infectious Disease"/>
            <person name="Wu L."/>
            <person name="Ma J."/>
        </authorList>
    </citation>
    <scope>NUCLEOTIDE SEQUENCE [LARGE SCALE GENOMIC DNA]</scope>
    <source>
        <strain evidence="3">CGMCC 4.7319</strain>
    </source>
</reference>
<comment type="caution">
    <text evidence="2">The sequence shown here is derived from an EMBL/GenBank/DDBJ whole genome shotgun (WGS) entry which is preliminary data.</text>
</comment>
<sequence length="281" mass="29816">MVRRSGLAENTHGLGAHDHACWRYEEAREFHAHVREFLSDGLARGYRVWYTASGDVTALAGDLRGIDGIDEALASGAAQVSSLDTQYPVGAPIDPAAQVRAYAEATQEALAAGFTGLRVAADCTPLVGTPEQLDAFARYEHLVDHYMTSSPLSGMCGYASDAVDEQAFGQVACMHPNTNSPSPGFRLYAAGDDGTALGGETDLVPGELFSLALVRAGLRPRDGRIVLEAGGLEFLDHNSLLRLAGHAADRDALLVLRTSWPGAARLVDLLDLTNVRVEAAS</sequence>